<feature type="transmembrane region" description="Helical" evidence="6">
    <location>
        <begin position="102"/>
        <end position="123"/>
    </location>
</feature>
<dbReference type="RefSeq" id="WP_326013629.1">
    <property type="nucleotide sequence ID" value="NZ_JAOZYC010000001.1"/>
</dbReference>
<dbReference type="Gene3D" id="1.20.1250.20">
    <property type="entry name" value="MFS general substrate transporter like domains"/>
    <property type="match status" value="2"/>
</dbReference>
<protein>
    <submittedName>
        <fullName evidence="8">MFS transporter</fullName>
    </submittedName>
</protein>
<dbReference type="InterPro" id="IPR036259">
    <property type="entry name" value="MFS_trans_sf"/>
</dbReference>
<dbReference type="InterPro" id="IPR020846">
    <property type="entry name" value="MFS_dom"/>
</dbReference>
<evidence type="ECO:0000256" key="6">
    <source>
        <dbReference type="SAM" id="Phobius"/>
    </source>
</evidence>
<comment type="caution">
    <text evidence="8">The sequence shown here is derived from an EMBL/GenBank/DDBJ whole genome shotgun (WGS) entry which is preliminary data.</text>
</comment>
<dbReference type="Pfam" id="PF07690">
    <property type="entry name" value="MFS_1"/>
    <property type="match status" value="2"/>
</dbReference>
<reference evidence="8 9" key="1">
    <citation type="submission" date="2022-10" db="EMBL/GenBank/DDBJ databases">
        <authorList>
            <person name="Xie J."/>
            <person name="Shen N."/>
        </authorList>
    </citation>
    <scope>NUCLEOTIDE SEQUENCE [LARGE SCALE GENOMIC DNA]</scope>
    <source>
        <strain evidence="8 9">YIM65594</strain>
    </source>
</reference>
<dbReference type="PROSITE" id="PS00217">
    <property type="entry name" value="SUGAR_TRANSPORT_2"/>
    <property type="match status" value="1"/>
</dbReference>
<evidence type="ECO:0000259" key="7">
    <source>
        <dbReference type="PROSITE" id="PS50850"/>
    </source>
</evidence>
<accession>A0ABU6EWE5</accession>
<dbReference type="PANTHER" id="PTHR23508">
    <property type="entry name" value="CARBOXYLIC ACID TRANSPORTER PROTEIN HOMOLOG"/>
    <property type="match status" value="1"/>
</dbReference>
<feature type="transmembrane region" description="Helical" evidence="6">
    <location>
        <begin position="311"/>
        <end position="328"/>
    </location>
</feature>
<feature type="transmembrane region" description="Helical" evidence="6">
    <location>
        <begin position="160"/>
        <end position="180"/>
    </location>
</feature>
<evidence type="ECO:0000313" key="8">
    <source>
        <dbReference type="EMBL" id="MEB8336065.1"/>
    </source>
</evidence>
<feature type="transmembrane region" description="Helical" evidence="6">
    <location>
        <begin position="334"/>
        <end position="360"/>
    </location>
</feature>
<feature type="region of interest" description="Disordered" evidence="5">
    <location>
        <begin position="1"/>
        <end position="29"/>
    </location>
</feature>
<comment type="subcellular location">
    <subcellularLocation>
        <location evidence="1">Cell membrane</location>
        <topology evidence="1">Multi-pass membrane protein</topology>
    </subcellularLocation>
</comment>
<keyword evidence="9" id="KW-1185">Reference proteome</keyword>
<name>A0ABU6EWE5_9ACTN</name>
<feature type="transmembrane region" description="Helical" evidence="6">
    <location>
        <begin position="73"/>
        <end position="93"/>
    </location>
</feature>
<gene>
    <name evidence="8" type="ORF">OKJ99_00835</name>
</gene>
<dbReference type="SUPFAM" id="SSF103473">
    <property type="entry name" value="MFS general substrate transporter"/>
    <property type="match status" value="1"/>
</dbReference>
<sequence>MTQLDEMAASPGAAGPVDSAQGADGGDKPSRYAKKAVFASSLGYAMDGFDLLILSFALAAISADLGLDKAQGGSLATITLIGAVVGGLGFGMLADRIGRVKVLTYSVIFFAVFTGLSALATSYGELSAFRFLAGVGIGGEFGIGMTLAAEAWPSKKRARATSLVALGFQAGVLAAALISAPVLGAWGWQGLFLIGAVPAVVAIALRSRLHEPEHFTRTRSEGPRLSTLASLRLLVKDGPTARASFGVLVLTSVQNFGYYGIMTWLPTYLSERFGYSLTKSSGWTAVTVVGMALGILLFGELADRLGRRRTFWFFQVGAAVSVLAYSQLVSPWALLVGGAVMGLFANGMTGGYGALMAELYPTQVRATAQNTLFNIGRAVGGFAPVVVALCADRWGFAVAIGLLSAIYVADILAMFVIPERKGARLA</sequence>
<feature type="transmembrane region" description="Helical" evidence="6">
    <location>
        <begin position="36"/>
        <end position="61"/>
    </location>
</feature>
<feature type="transmembrane region" description="Helical" evidence="6">
    <location>
        <begin position="241"/>
        <end position="261"/>
    </location>
</feature>
<evidence type="ECO:0000256" key="4">
    <source>
        <dbReference type="ARBA" id="ARBA00023136"/>
    </source>
</evidence>
<proteinExistence type="predicted"/>
<dbReference type="PROSITE" id="PS50850">
    <property type="entry name" value="MFS"/>
    <property type="match status" value="1"/>
</dbReference>
<feature type="transmembrane region" description="Helical" evidence="6">
    <location>
        <begin position="372"/>
        <end position="389"/>
    </location>
</feature>
<feature type="transmembrane region" description="Helical" evidence="6">
    <location>
        <begin position="186"/>
        <end position="205"/>
    </location>
</feature>
<keyword evidence="2 6" id="KW-0812">Transmembrane</keyword>
<evidence type="ECO:0000256" key="2">
    <source>
        <dbReference type="ARBA" id="ARBA00022692"/>
    </source>
</evidence>
<keyword evidence="3 6" id="KW-1133">Transmembrane helix</keyword>
<dbReference type="PANTHER" id="PTHR23508:SF10">
    <property type="entry name" value="CARBOXYLIC ACID TRANSPORTER PROTEIN HOMOLOG"/>
    <property type="match status" value="1"/>
</dbReference>
<keyword evidence="4 6" id="KW-0472">Membrane</keyword>
<dbReference type="EMBL" id="JAOZYC010000001">
    <property type="protein sequence ID" value="MEB8336065.1"/>
    <property type="molecule type" value="Genomic_DNA"/>
</dbReference>
<feature type="domain" description="Major facilitator superfamily (MFS) profile" evidence="7">
    <location>
        <begin position="36"/>
        <end position="421"/>
    </location>
</feature>
<dbReference type="InterPro" id="IPR011701">
    <property type="entry name" value="MFS"/>
</dbReference>
<dbReference type="Proteomes" id="UP001354931">
    <property type="component" value="Unassembled WGS sequence"/>
</dbReference>
<organism evidence="8 9">
    <name type="scientific">Streptomyces endophyticus</name>
    <dbReference type="NCBI Taxonomy" id="714166"/>
    <lineage>
        <taxon>Bacteria</taxon>
        <taxon>Bacillati</taxon>
        <taxon>Actinomycetota</taxon>
        <taxon>Actinomycetes</taxon>
        <taxon>Kitasatosporales</taxon>
        <taxon>Streptomycetaceae</taxon>
        <taxon>Streptomyces</taxon>
    </lineage>
</organism>
<evidence type="ECO:0000256" key="1">
    <source>
        <dbReference type="ARBA" id="ARBA00004651"/>
    </source>
</evidence>
<evidence type="ECO:0000313" key="9">
    <source>
        <dbReference type="Proteomes" id="UP001354931"/>
    </source>
</evidence>
<dbReference type="InterPro" id="IPR005829">
    <property type="entry name" value="Sugar_transporter_CS"/>
</dbReference>
<feature type="transmembrane region" description="Helical" evidence="6">
    <location>
        <begin position="281"/>
        <end position="299"/>
    </location>
</feature>
<feature type="transmembrane region" description="Helical" evidence="6">
    <location>
        <begin position="395"/>
        <end position="417"/>
    </location>
</feature>
<evidence type="ECO:0000256" key="5">
    <source>
        <dbReference type="SAM" id="MobiDB-lite"/>
    </source>
</evidence>
<evidence type="ECO:0000256" key="3">
    <source>
        <dbReference type="ARBA" id="ARBA00022989"/>
    </source>
</evidence>
<feature type="transmembrane region" description="Helical" evidence="6">
    <location>
        <begin position="129"/>
        <end position="148"/>
    </location>
</feature>